<keyword evidence="8" id="KW-1185">Reference proteome</keyword>
<dbReference type="AlphaFoldDB" id="A0A8J7FEU2"/>
<comment type="caution">
    <text evidence="7">The sequence shown here is derived from an EMBL/GenBank/DDBJ whole genome shotgun (WGS) entry which is preliminary data.</text>
</comment>
<evidence type="ECO:0000256" key="3">
    <source>
        <dbReference type="ARBA" id="ARBA00022692"/>
    </source>
</evidence>
<dbReference type="PANTHER" id="PTHR30250">
    <property type="entry name" value="PST FAMILY PREDICTED COLANIC ACID TRANSPORTER"/>
    <property type="match status" value="1"/>
</dbReference>
<proteinExistence type="predicted"/>
<feature type="transmembrane region" description="Helical" evidence="6">
    <location>
        <begin position="400"/>
        <end position="424"/>
    </location>
</feature>
<feature type="transmembrane region" description="Helical" evidence="6">
    <location>
        <begin position="96"/>
        <end position="119"/>
    </location>
</feature>
<feature type="transmembrane region" description="Helical" evidence="6">
    <location>
        <begin position="229"/>
        <end position="247"/>
    </location>
</feature>
<dbReference type="EMBL" id="JADEYS010000012">
    <property type="protein sequence ID" value="MBE9398104.1"/>
    <property type="molecule type" value="Genomic_DNA"/>
</dbReference>
<comment type="subcellular location">
    <subcellularLocation>
        <location evidence="1">Cell membrane</location>
        <topology evidence="1">Multi-pass membrane protein</topology>
    </subcellularLocation>
</comment>
<protein>
    <submittedName>
        <fullName evidence="7">Oligosaccharide flippase family protein</fullName>
    </submittedName>
</protein>
<evidence type="ECO:0000256" key="5">
    <source>
        <dbReference type="ARBA" id="ARBA00023136"/>
    </source>
</evidence>
<accession>A0A8J7FEU2</accession>
<gene>
    <name evidence="7" type="ORF">IOQ59_12620</name>
</gene>
<dbReference type="PANTHER" id="PTHR30250:SF11">
    <property type="entry name" value="O-ANTIGEN TRANSPORTER-RELATED"/>
    <property type="match status" value="1"/>
</dbReference>
<feature type="transmembrane region" description="Helical" evidence="6">
    <location>
        <begin position="20"/>
        <end position="36"/>
    </location>
</feature>
<dbReference type="Pfam" id="PF01943">
    <property type="entry name" value="Polysacc_synt"/>
    <property type="match status" value="1"/>
</dbReference>
<name>A0A8J7FEU2_9GAMM</name>
<evidence type="ECO:0000256" key="1">
    <source>
        <dbReference type="ARBA" id="ARBA00004651"/>
    </source>
</evidence>
<keyword evidence="2" id="KW-1003">Cell membrane</keyword>
<keyword evidence="5 6" id="KW-0472">Membrane</keyword>
<feature type="transmembrane region" description="Helical" evidence="6">
    <location>
        <begin position="374"/>
        <end position="394"/>
    </location>
</feature>
<keyword evidence="3 6" id="KW-0812">Transmembrane</keyword>
<feature type="transmembrane region" description="Helical" evidence="6">
    <location>
        <begin position="56"/>
        <end position="75"/>
    </location>
</feature>
<feature type="transmembrane region" description="Helical" evidence="6">
    <location>
        <begin position="162"/>
        <end position="182"/>
    </location>
</feature>
<feature type="transmembrane region" description="Helical" evidence="6">
    <location>
        <begin position="267"/>
        <end position="292"/>
    </location>
</feature>
<feature type="transmembrane region" description="Helical" evidence="6">
    <location>
        <begin position="131"/>
        <end position="150"/>
    </location>
</feature>
<feature type="transmembrane region" description="Helical" evidence="6">
    <location>
        <begin position="313"/>
        <end position="334"/>
    </location>
</feature>
<reference evidence="7" key="1">
    <citation type="submission" date="2020-10" db="EMBL/GenBank/DDBJ databases">
        <title>Bacterium isolated from coastal waters sediment.</title>
        <authorList>
            <person name="Chen R.-J."/>
            <person name="Lu D.-C."/>
            <person name="Zhu K.-L."/>
            <person name="Du Z.-J."/>
        </authorList>
    </citation>
    <scope>NUCLEOTIDE SEQUENCE</scope>
    <source>
        <strain evidence="7">N1Y112</strain>
    </source>
</reference>
<feature type="transmembrane region" description="Helical" evidence="6">
    <location>
        <begin position="346"/>
        <end position="367"/>
    </location>
</feature>
<evidence type="ECO:0000256" key="2">
    <source>
        <dbReference type="ARBA" id="ARBA00022475"/>
    </source>
</evidence>
<organism evidence="7 8">
    <name type="scientific">Pontibacterium sinense</name>
    <dbReference type="NCBI Taxonomy" id="2781979"/>
    <lineage>
        <taxon>Bacteria</taxon>
        <taxon>Pseudomonadati</taxon>
        <taxon>Pseudomonadota</taxon>
        <taxon>Gammaproteobacteria</taxon>
        <taxon>Oceanospirillales</taxon>
        <taxon>Oceanospirillaceae</taxon>
        <taxon>Pontibacterium</taxon>
    </lineage>
</organism>
<evidence type="ECO:0000313" key="7">
    <source>
        <dbReference type="EMBL" id="MBE9398104.1"/>
    </source>
</evidence>
<dbReference type="RefSeq" id="WP_193953737.1">
    <property type="nucleotide sequence ID" value="NZ_JADEYS010000012.1"/>
</dbReference>
<dbReference type="InterPro" id="IPR050833">
    <property type="entry name" value="Poly_Biosynth_Transport"/>
</dbReference>
<feature type="transmembrane region" description="Helical" evidence="6">
    <location>
        <begin position="188"/>
        <end position="208"/>
    </location>
</feature>
<evidence type="ECO:0000313" key="8">
    <source>
        <dbReference type="Proteomes" id="UP000640333"/>
    </source>
</evidence>
<dbReference type="GO" id="GO:0005886">
    <property type="term" value="C:plasma membrane"/>
    <property type="evidence" value="ECO:0007669"/>
    <property type="project" value="UniProtKB-SubCell"/>
</dbReference>
<evidence type="ECO:0000256" key="6">
    <source>
        <dbReference type="SAM" id="Phobius"/>
    </source>
</evidence>
<keyword evidence="4 6" id="KW-1133">Transmembrane helix</keyword>
<dbReference type="InterPro" id="IPR002797">
    <property type="entry name" value="Polysacc_synth"/>
</dbReference>
<evidence type="ECO:0000256" key="4">
    <source>
        <dbReference type="ARBA" id="ARBA00022989"/>
    </source>
</evidence>
<sequence length="438" mass="47832">MSNRDSQAILSPDYFKHGSLVLILGVVAGFVADYLFNLTLSQALSSHEYGDYKVAYAFAALASVLILLGGDRVAPRILSGPLAKGDNRGVWEFLRFYLWIGAALSLVVIICTCAASVMHLGSSDLQDHHPLLLMSFVLPLIAIGALLSRILQSAKHLALSNLPWRIALPLLKITLIFGLMAVFTKVELWQVIASGALSVCAIIGWQWHKIRQLNLVTLQRAPDTLRGQQLLKLSVPMMLAMLITLALNQIDLFMLEMLAEEHDVGHFAAAATTAHVLPVAQVTIAGLFLPLIAPALERGEKAARTLFWQGQKITTVAIIALAAGLIISGQWLLSFFGSDFLQAKQALVYLISGYAVWALAAFSSTWLQYSHKGSYVVLIGCITLSIDAVCNFWFIPLYGINGAAIATMLAMSLAALMTWAAYYWHQVQLTQQARQQNA</sequence>
<dbReference type="Proteomes" id="UP000640333">
    <property type="component" value="Unassembled WGS sequence"/>
</dbReference>